<dbReference type="AlphaFoldDB" id="A0A3S5CQ81"/>
<name>A0A3S5CQ81_9PLAT</name>
<protein>
    <submittedName>
        <fullName evidence="2">Uncharacterized protein</fullName>
    </submittedName>
</protein>
<proteinExistence type="predicted"/>
<evidence type="ECO:0000256" key="1">
    <source>
        <dbReference type="SAM" id="MobiDB-lite"/>
    </source>
</evidence>
<dbReference type="OrthoDB" id="69964at2759"/>
<reference evidence="2" key="1">
    <citation type="submission" date="2018-11" db="EMBL/GenBank/DDBJ databases">
        <authorList>
            <consortium name="Pathogen Informatics"/>
        </authorList>
    </citation>
    <scope>NUCLEOTIDE SEQUENCE</scope>
</reference>
<sequence length="114" mass="12416">MSPQIDGASGQVPLSTSSSSSRPEALSQAAALSGGIVCSNRVSEKIRQLVNTLKRPKRRPLPEYYLDEDDQVLVQPILDPTAPRPRGTVTEPLIGEELVVSPFKLAYFIVNLSR</sequence>
<feature type="region of interest" description="Disordered" evidence="1">
    <location>
        <begin position="1"/>
        <end position="26"/>
    </location>
</feature>
<accession>A0A3S5CQ81</accession>
<dbReference type="EMBL" id="CAAALY010087976">
    <property type="protein sequence ID" value="VEL27547.1"/>
    <property type="molecule type" value="Genomic_DNA"/>
</dbReference>
<evidence type="ECO:0000313" key="2">
    <source>
        <dbReference type="EMBL" id="VEL27547.1"/>
    </source>
</evidence>
<organism evidence="2 3">
    <name type="scientific">Protopolystoma xenopodis</name>
    <dbReference type="NCBI Taxonomy" id="117903"/>
    <lineage>
        <taxon>Eukaryota</taxon>
        <taxon>Metazoa</taxon>
        <taxon>Spiralia</taxon>
        <taxon>Lophotrochozoa</taxon>
        <taxon>Platyhelminthes</taxon>
        <taxon>Monogenea</taxon>
        <taxon>Polyopisthocotylea</taxon>
        <taxon>Polystomatidea</taxon>
        <taxon>Polystomatidae</taxon>
        <taxon>Protopolystoma</taxon>
    </lineage>
</organism>
<comment type="caution">
    <text evidence="2">The sequence shown here is derived from an EMBL/GenBank/DDBJ whole genome shotgun (WGS) entry which is preliminary data.</text>
</comment>
<gene>
    <name evidence="2" type="ORF">PXEA_LOCUS20987</name>
</gene>
<dbReference type="Proteomes" id="UP000784294">
    <property type="component" value="Unassembled WGS sequence"/>
</dbReference>
<keyword evidence="3" id="KW-1185">Reference proteome</keyword>
<evidence type="ECO:0000313" key="3">
    <source>
        <dbReference type="Proteomes" id="UP000784294"/>
    </source>
</evidence>